<dbReference type="EMBL" id="BSFQ01000021">
    <property type="protein sequence ID" value="GLL13378.1"/>
    <property type="molecule type" value="Genomic_DNA"/>
</dbReference>
<dbReference type="AlphaFoldDB" id="A0A9W6NY40"/>
<proteinExistence type="predicted"/>
<feature type="domain" description="Helix-turn-helix" evidence="1">
    <location>
        <begin position="30"/>
        <end position="76"/>
    </location>
</feature>
<evidence type="ECO:0000313" key="2">
    <source>
        <dbReference type="EMBL" id="GLL13378.1"/>
    </source>
</evidence>
<keyword evidence="3" id="KW-1185">Reference proteome</keyword>
<sequence length="80" mass="8622">MATALSARTQTGASTRDLNWLRQSTDATVTLADCARLLHLDPRTVSRAIEDGQLPSIKVGRRILIPRLPLLQMLEGGAAA</sequence>
<dbReference type="Proteomes" id="UP001143463">
    <property type="component" value="Unassembled WGS sequence"/>
</dbReference>
<dbReference type="NCBIfam" id="TIGR01764">
    <property type="entry name" value="excise"/>
    <property type="match status" value="1"/>
</dbReference>
<dbReference type="InterPro" id="IPR010093">
    <property type="entry name" value="SinI_DNA-bd"/>
</dbReference>
<protein>
    <recommendedName>
        <fullName evidence="1">Helix-turn-helix domain-containing protein</fullName>
    </recommendedName>
</protein>
<dbReference type="RefSeq" id="WP_051737810.1">
    <property type="nucleotide sequence ID" value="NZ_BAAAUZ010000003.1"/>
</dbReference>
<organism evidence="2 3">
    <name type="scientific">Pseudonocardia halophobica</name>
    <dbReference type="NCBI Taxonomy" id="29401"/>
    <lineage>
        <taxon>Bacteria</taxon>
        <taxon>Bacillati</taxon>
        <taxon>Actinomycetota</taxon>
        <taxon>Actinomycetes</taxon>
        <taxon>Pseudonocardiales</taxon>
        <taxon>Pseudonocardiaceae</taxon>
        <taxon>Pseudonocardia</taxon>
    </lineage>
</organism>
<reference evidence="2" key="1">
    <citation type="journal article" date="2014" name="Int. J. Syst. Evol. Microbiol.">
        <title>Complete genome sequence of Corynebacterium casei LMG S-19264T (=DSM 44701T), isolated from a smear-ripened cheese.</title>
        <authorList>
            <consortium name="US DOE Joint Genome Institute (JGI-PGF)"/>
            <person name="Walter F."/>
            <person name="Albersmeier A."/>
            <person name="Kalinowski J."/>
            <person name="Ruckert C."/>
        </authorList>
    </citation>
    <scope>NUCLEOTIDE SEQUENCE</scope>
    <source>
        <strain evidence="2">VKM Ac-1069</strain>
    </source>
</reference>
<dbReference type="Pfam" id="PF12728">
    <property type="entry name" value="HTH_17"/>
    <property type="match status" value="1"/>
</dbReference>
<comment type="caution">
    <text evidence="2">The sequence shown here is derived from an EMBL/GenBank/DDBJ whole genome shotgun (WGS) entry which is preliminary data.</text>
</comment>
<dbReference type="GO" id="GO:0003677">
    <property type="term" value="F:DNA binding"/>
    <property type="evidence" value="ECO:0007669"/>
    <property type="project" value="InterPro"/>
</dbReference>
<name>A0A9W6NY40_9PSEU</name>
<dbReference type="InterPro" id="IPR041657">
    <property type="entry name" value="HTH_17"/>
</dbReference>
<gene>
    <name evidence="2" type="ORF">GCM10017577_45210</name>
</gene>
<reference evidence="2" key="2">
    <citation type="submission" date="2023-01" db="EMBL/GenBank/DDBJ databases">
        <authorList>
            <person name="Sun Q."/>
            <person name="Evtushenko L."/>
        </authorList>
    </citation>
    <scope>NUCLEOTIDE SEQUENCE</scope>
    <source>
        <strain evidence="2">VKM Ac-1069</strain>
    </source>
</reference>
<accession>A0A9W6NY40</accession>
<evidence type="ECO:0000313" key="3">
    <source>
        <dbReference type="Proteomes" id="UP001143463"/>
    </source>
</evidence>
<evidence type="ECO:0000259" key="1">
    <source>
        <dbReference type="Pfam" id="PF12728"/>
    </source>
</evidence>